<protein>
    <submittedName>
        <fullName evidence="1">Gp16 family phage-associated protein</fullName>
    </submittedName>
</protein>
<dbReference type="EMBL" id="JACIGE010000001">
    <property type="protein sequence ID" value="MBB4245839.1"/>
    <property type="molecule type" value="Genomic_DNA"/>
</dbReference>
<dbReference type="OrthoDB" id="5679056at2"/>
<evidence type="ECO:0000313" key="1">
    <source>
        <dbReference type="EMBL" id="MBB4245839.1"/>
    </source>
</evidence>
<dbReference type="Proteomes" id="UP000587070">
    <property type="component" value="Unassembled WGS sequence"/>
</dbReference>
<dbReference type="InterPro" id="IPR026365">
    <property type="entry name" value="BcepMu_gp16"/>
</dbReference>
<evidence type="ECO:0000313" key="2">
    <source>
        <dbReference type="Proteomes" id="UP000587070"/>
    </source>
</evidence>
<name>A0A840GC58_RHOTE</name>
<comment type="caution">
    <text evidence="1">The sequence shown here is derived from an EMBL/GenBank/DDBJ whole genome shotgun (WGS) entry which is preliminary data.</text>
</comment>
<reference evidence="1 2" key="1">
    <citation type="submission" date="2020-08" db="EMBL/GenBank/DDBJ databases">
        <title>Genome sequencing of Purple Non-Sulfur Bacteria from various extreme environments.</title>
        <authorList>
            <person name="Mayer M."/>
        </authorList>
    </citation>
    <scope>NUCLEOTIDE SEQUENCE [LARGE SCALE GENOMIC DNA]</scope>
    <source>
        <strain evidence="1 2">2761</strain>
    </source>
</reference>
<keyword evidence="2" id="KW-1185">Reference proteome</keyword>
<accession>A0A840GC58</accession>
<dbReference type="RefSeq" id="WP_153117014.1">
    <property type="nucleotide sequence ID" value="NZ_JACIGE010000001.1"/>
</dbReference>
<dbReference type="NCBIfam" id="TIGR04111">
    <property type="entry name" value="BcepMu_gp16"/>
    <property type="match status" value="1"/>
</dbReference>
<proteinExistence type="predicted"/>
<dbReference type="AlphaFoldDB" id="A0A840GC58"/>
<gene>
    <name evidence="1" type="ORF">GGD90_000188</name>
</gene>
<sequence length="90" mass="9723">MNSADPTQFDQIREADLAAVRQRFWARGETIAEWAASNGFSPATTYSLLAGRLRARRGEAHRIAVALGLKPAPTLAGQDAETTRDEGAKP</sequence>
<organism evidence="1 2">
    <name type="scientific">Rhodocyclus tenuis</name>
    <name type="common">Rhodospirillum tenue</name>
    <dbReference type="NCBI Taxonomy" id="1066"/>
    <lineage>
        <taxon>Bacteria</taxon>
        <taxon>Pseudomonadati</taxon>
        <taxon>Pseudomonadota</taxon>
        <taxon>Betaproteobacteria</taxon>
        <taxon>Rhodocyclales</taxon>
        <taxon>Rhodocyclaceae</taxon>
        <taxon>Rhodocyclus</taxon>
    </lineage>
</organism>